<dbReference type="AlphaFoldDB" id="A0A0F9LM28"/>
<gene>
    <name evidence="1" type="ORF">LCGC14_1491800</name>
</gene>
<accession>A0A0F9LM28</accession>
<organism evidence="1">
    <name type="scientific">marine sediment metagenome</name>
    <dbReference type="NCBI Taxonomy" id="412755"/>
    <lineage>
        <taxon>unclassified sequences</taxon>
        <taxon>metagenomes</taxon>
        <taxon>ecological metagenomes</taxon>
    </lineage>
</organism>
<reference evidence="1" key="1">
    <citation type="journal article" date="2015" name="Nature">
        <title>Complex archaea that bridge the gap between prokaryotes and eukaryotes.</title>
        <authorList>
            <person name="Spang A."/>
            <person name="Saw J.H."/>
            <person name="Jorgensen S.L."/>
            <person name="Zaremba-Niedzwiedzka K."/>
            <person name="Martijn J."/>
            <person name="Lind A.E."/>
            <person name="van Eijk R."/>
            <person name="Schleper C."/>
            <person name="Guy L."/>
            <person name="Ettema T.J."/>
        </authorList>
    </citation>
    <scope>NUCLEOTIDE SEQUENCE</scope>
</reference>
<sequence>MTTCPQCIELECPTCKRDRVDVQMQLDEAREWSEKDVLTTILRCPECRTFFKREQKQEVKA</sequence>
<comment type="caution">
    <text evidence="1">The sequence shown here is derived from an EMBL/GenBank/DDBJ whole genome shotgun (WGS) entry which is preliminary data.</text>
</comment>
<dbReference type="EMBL" id="LAZR01010734">
    <property type="protein sequence ID" value="KKM65380.1"/>
    <property type="molecule type" value="Genomic_DNA"/>
</dbReference>
<evidence type="ECO:0000313" key="1">
    <source>
        <dbReference type="EMBL" id="KKM65380.1"/>
    </source>
</evidence>
<protein>
    <submittedName>
        <fullName evidence="1">Uncharacterized protein</fullName>
    </submittedName>
</protein>
<proteinExistence type="predicted"/>
<name>A0A0F9LM28_9ZZZZ</name>